<dbReference type="PANTHER" id="PTHR30349">
    <property type="entry name" value="PHAGE INTEGRASE-RELATED"/>
    <property type="match status" value="1"/>
</dbReference>
<dbReference type="Proteomes" id="UP000574369">
    <property type="component" value="Unassembled WGS sequence"/>
</dbReference>
<dbReference type="Gene3D" id="1.10.443.10">
    <property type="entry name" value="Intergrase catalytic core"/>
    <property type="match status" value="1"/>
</dbReference>
<dbReference type="InterPro" id="IPR002104">
    <property type="entry name" value="Integrase_catalytic"/>
</dbReference>
<dbReference type="Pfam" id="PF00589">
    <property type="entry name" value="Phage_integrase"/>
    <property type="match status" value="1"/>
</dbReference>
<evidence type="ECO:0000313" key="5">
    <source>
        <dbReference type="EMBL" id="MBB3192851.1"/>
    </source>
</evidence>
<dbReference type="EMBL" id="JACHXO010000001">
    <property type="protein sequence ID" value="MBB3192851.1"/>
    <property type="molecule type" value="Genomic_DNA"/>
</dbReference>
<keyword evidence="3" id="KW-0233">DNA recombination</keyword>
<organism evidence="5 6">
    <name type="scientific">Roseateles terrae</name>
    <dbReference type="NCBI Taxonomy" id="431060"/>
    <lineage>
        <taxon>Bacteria</taxon>
        <taxon>Pseudomonadati</taxon>
        <taxon>Pseudomonadota</taxon>
        <taxon>Betaproteobacteria</taxon>
        <taxon>Burkholderiales</taxon>
        <taxon>Sphaerotilaceae</taxon>
        <taxon>Roseateles</taxon>
    </lineage>
</organism>
<dbReference type="SUPFAM" id="SSF56349">
    <property type="entry name" value="DNA breaking-rejoining enzymes"/>
    <property type="match status" value="1"/>
</dbReference>
<evidence type="ECO:0000256" key="2">
    <source>
        <dbReference type="ARBA" id="ARBA00023125"/>
    </source>
</evidence>
<dbReference type="Gene3D" id="1.10.150.130">
    <property type="match status" value="1"/>
</dbReference>
<reference evidence="5 6" key="1">
    <citation type="submission" date="2020-08" db="EMBL/GenBank/DDBJ databases">
        <title>Genomic Encyclopedia of Type Strains, Phase III (KMG-III): the genomes of soil and plant-associated and newly described type strains.</title>
        <authorList>
            <person name="Whitman W."/>
        </authorList>
    </citation>
    <scope>NUCLEOTIDE SEQUENCE [LARGE SCALE GENOMIC DNA]</scope>
    <source>
        <strain evidence="5 6">CECT 7247</strain>
    </source>
</reference>
<evidence type="ECO:0000313" key="6">
    <source>
        <dbReference type="Proteomes" id="UP000574369"/>
    </source>
</evidence>
<dbReference type="InterPro" id="IPR010998">
    <property type="entry name" value="Integrase_recombinase_N"/>
</dbReference>
<sequence length="340" mass="37740">MARHGPPQGFPTYSRTFERQRDAQAWATDVEAAIGRRDLAEVRRLTATGDKLGGSIADLVDKYVIDVLPSRGQAKSEKPRLARIKDALGKLTVPMLTAQDVAKWRDARLKEGASVGTVRHDLNTLSKLLGHAVSEWGVEGLRNVVRDVKKPVTAKGRDRRIAELELEYLLHASTYTPPDRPDEAPARGLSSLITLAVESSMRLGELIGLDWKHVDFKNRTAHLPKTKNGEARTVALSSKAAAALQALRNGKKVQTLDGKVFDWTRSDSVSHPFRRCVKRAIALYKADCVEGNMRPLAGFLADVRFHDLRHEATSRLFEKGLNPMEVASMTGHKSMQMLKR</sequence>
<dbReference type="InterPro" id="IPR050090">
    <property type="entry name" value="Tyrosine_recombinase_XerCD"/>
</dbReference>
<evidence type="ECO:0000256" key="1">
    <source>
        <dbReference type="ARBA" id="ARBA00022908"/>
    </source>
</evidence>
<accession>A0ABR6GL73</accession>
<gene>
    <name evidence="5" type="ORF">FHS28_000216</name>
</gene>
<keyword evidence="1" id="KW-0229">DNA integration</keyword>
<proteinExistence type="predicted"/>
<dbReference type="PROSITE" id="PS51898">
    <property type="entry name" value="TYR_RECOMBINASE"/>
    <property type="match status" value="1"/>
</dbReference>
<comment type="caution">
    <text evidence="5">The sequence shown here is derived from an EMBL/GenBank/DDBJ whole genome shotgun (WGS) entry which is preliminary data.</text>
</comment>
<dbReference type="RefSeq" id="WP_246409393.1">
    <property type="nucleotide sequence ID" value="NZ_JACHXO010000001.1"/>
</dbReference>
<name>A0ABR6GL73_9BURK</name>
<evidence type="ECO:0000256" key="3">
    <source>
        <dbReference type="ARBA" id="ARBA00023172"/>
    </source>
</evidence>
<dbReference type="CDD" id="cd00796">
    <property type="entry name" value="INT_Rci_Hp1_C"/>
    <property type="match status" value="1"/>
</dbReference>
<feature type="domain" description="Tyr recombinase" evidence="4">
    <location>
        <begin position="155"/>
        <end position="340"/>
    </location>
</feature>
<evidence type="ECO:0000259" key="4">
    <source>
        <dbReference type="PROSITE" id="PS51898"/>
    </source>
</evidence>
<dbReference type="InterPro" id="IPR013762">
    <property type="entry name" value="Integrase-like_cat_sf"/>
</dbReference>
<keyword evidence="2" id="KW-0238">DNA-binding</keyword>
<protein>
    <submittedName>
        <fullName evidence="5">Integrase</fullName>
    </submittedName>
</protein>
<dbReference type="PANTHER" id="PTHR30349:SF94">
    <property type="entry name" value="INTEGRASE_RECOMBINASE HI_1414-RELATED"/>
    <property type="match status" value="1"/>
</dbReference>
<dbReference type="InterPro" id="IPR011010">
    <property type="entry name" value="DNA_brk_join_enz"/>
</dbReference>
<keyword evidence="6" id="KW-1185">Reference proteome</keyword>